<accession>A0A9P6AGR7</accession>
<evidence type="ECO:0000313" key="3">
    <source>
        <dbReference type="Proteomes" id="UP000886523"/>
    </source>
</evidence>
<feature type="region of interest" description="Disordered" evidence="1">
    <location>
        <begin position="1"/>
        <end position="49"/>
    </location>
</feature>
<dbReference type="EMBL" id="MU129147">
    <property type="protein sequence ID" value="KAF9505557.1"/>
    <property type="molecule type" value="Genomic_DNA"/>
</dbReference>
<dbReference type="Proteomes" id="UP000886523">
    <property type="component" value="Unassembled WGS sequence"/>
</dbReference>
<evidence type="ECO:0000256" key="1">
    <source>
        <dbReference type="SAM" id="MobiDB-lite"/>
    </source>
</evidence>
<name>A0A9P6AGR7_9AGAM</name>
<proteinExistence type="predicted"/>
<gene>
    <name evidence="2" type="ORF">BS47DRAFT_1400298</name>
</gene>
<evidence type="ECO:0000313" key="2">
    <source>
        <dbReference type="EMBL" id="KAF9505557.1"/>
    </source>
</evidence>
<keyword evidence="3" id="KW-1185">Reference proteome</keyword>
<organism evidence="2 3">
    <name type="scientific">Hydnum rufescens UP504</name>
    <dbReference type="NCBI Taxonomy" id="1448309"/>
    <lineage>
        <taxon>Eukaryota</taxon>
        <taxon>Fungi</taxon>
        <taxon>Dikarya</taxon>
        <taxon>Basidiomycota</taxon>
        <taxon>Agaricomycotina</taxon>
        <taxon>Agaricomycetes</taxon>
        <taxon>Cantharellales</taxon>
        <taxon>Hydnaceae</taxon>
        <taxon>Hydnum</taxon>
    </lineage>
</organism>
<sequence>MADNANPASPSKGKEKVPRVGPQGVLSGFEQLVPPKPGNPSKGHPSVGGEALPQAAYAALSDAQKVAILESTVTQEREDHRCVQEASDLRAVLLQQQLDGLSARLSDLASSPNRSTVSSAGAPAINETIITRIVAAALASTPNTPKKVKEPIYSAANFVDLEELEWNDVIPAIIDRTIEHQQFCPLSACTAEVSMKYSLDSSAILSIKKLIGQDDKATEIVDANKLSSSDLTIEKPAWEQGYERLLCVMAKYSNAETLASLLFLHDFLKAHRYYDLEFPIIACCNLTCCKKFFSSPVDFRCFNLAGAVDVAKDQ</sequence>
<comment type="caution">
    <text evidence="2">The sequence shown here is derived from an EMBL/GenBank/DDBJ whole genome shotgun (WGS) entry which is preliminary data.</text>
</comment>
<reference evidence="2" key="1">
    <citation type="journal article" date="2020" name="Nat. Commun.">
        <title>Large-scale genome sequencing of mycorrhizal fungi provides insights into the early evolution of symbiotic traits.</title>
        <authorList>
            <person name="Miyauchi S."/>
            <person name="Kiss E."/>
            <person name="Kuo A."/>
            <person name="Drula E."/>
            <person name="Kohler A."/>
            <person name="Sanchez-Garcia M."/>
            <person name="Morin E."/>
            <person name="Andreopoulos B."/>
            <person name="Barry K.W."/>
            <person name="Bonito G."/>
            <person name="Buee M."/>
            <person name="Carver A."/>
            <person name="Chen C."/>
            <person name="Cichocki N."/>
            <person name="Clum A."/>
            <person name="Culley D."/>
            <person name="Crous P.W."/>
            <person name="Fauchery L."/>
            <person name="Girlanda M."/>
            <person name="Hayes R.D."/>
            <person name="Keri Z."/>
            <person name="LaButti K."/>
            <person name="Lipzen A."/>
            <person name="Lombard V."/>
            <person name="Magnuson J."/>
            <person name="Maillard F."/>
            <person name="Murat C."/>
            <person name="Nolan M."/>
            <person name="Ohm R.A."/>
            <person name="Pangilinan J."/>
            <person name="Pereira M.F."/>
            <person name="Perotto S."/>
            <person name="Peter M."/>
            <person name="Pfister S."/>
            <person name="Riley R."/>
            <person name="Sitrit Y."/>
            <person name="Stielow J.B."/>
            <person name="Szollosi G."/>
            <person name="Zifcakova L."/>
            <person name="Stursova M."/>
            <person name="Spatafora J.W."/>
            <person name="Tedersoo L."/>
            <person name="Vaario L.M."/>
            <person name="Yamada A."/>
            <person name="Yan M."/>
            <person name="Wang P."/>
            <person name="Xu J."/>
            <person name="Bruns T."/>
            <person name="Baldrian P."/>
            <person name="Vilgalys R."/>
            <person name="Dunand C."/>
            <person name="Henrissat B."/>
            <person name="Grigoriev I.V."/>
            <person name="Hibbett D."/>
            <person name="Nagy L.G."/>
            <person name="Martin F.M."/>
        </authorList>
    </citation>
    <scope>NUCLEOTIDE SEQUENCE</scope>
    <source>
        <strain evidence="2">UP504</strain>
    </source>
</reference>
<protein>
    <submittedName>
        <fullName evidence="2">Uncharacterized protein</fullName>
    </submittedName>
</protein>
<dbReference type="AlphaFoldDB" id="A0A9P6AGR7"/>